<keyword evidence="5" id="KW-0479">Metal-binding</keyword>
<dbReference type="InterPro" id="IPR015424">
    <property type="entry name" value="PyrdxlP-dep_Trfase"/>
</dbReference>
<evidence type="ECO:0000256" key="7">
    <source>
        <dbReference type="ARBA" id="ARBA00023004"/>
    </source>
</evidence>
<feature type="domain" description="Aminotransferase class V" evidence="11">
    <location>
        <begin position="7"/>
        <end position="369"/>
    </location>
</feature>
<evidence type="ECO:0000256" key="9">
    <source>
        <dbReference type="ARBA" id="ARBA00050776"/>
    </source>
</evidence>
<dbReference type="InterPro" id="IPR015422">
    <property type="entry name" value="PyrdxlP-dep_Trfase_small"/>
</dbReference>
<dbReference type="InterPro" id="IPR015421">
    <property type="entry name" value="PyrdxlP-dep_Trfase_major"/>
</dbReference>
<gene>
    <name evidence="12" type="ORF">CS053_11010</name>
</gene>
<sequence>MSDGRPIYLDHNATTPLDPTVFEAMRPYFLEHFGNPSSVEHIYGLTAATAVERAREQVARAINADAGEIVFTGSCTEADNLAILGVARAAKASSHFITSQIEHPAVLEAFRQLEKEGHAVTYLSVDEVAQIRLEELEATFRPNTLLVSIMGGNNEVGTLQPLADIGRLCSSKGVLFHSDLAQLPAYVAIDVKKMGLHLASFSAHKAYGPKGVGALYVRRQRPRIKLEPLLWGGGHERALRPGTLNTPLIVGMGEAMELSRRDLAMTRELVSANRDRLKNQLIATIDGAQLNGHPTERLPNNLSLSITGVEPLALMRLIRNEIAFSASSACATHEVRTSHVLLAMFGECPRARGAFRLSPGRFTTTEQVDEAMVAITMGINRLRSIH</sequence>
<dbReference type="REBASE" id="374616">
    <property type="entry name" value="M.Rgl68DndAP"/>
</dbReference>
<dbReference type="PANTHER" id="PTHR11601:SF34">
    <property type="entry name" value="CYSTEINE DESULFURASE"/>
    <property type="match status" value="1"/>
</dbReference>
<evidence type="ECO:0000256" key="2">
    <source>
        <dbReference type="ARBA" id="ARBA00006490"/>
    </source>
</evidence>
<keyword evidence="4" id="KW-0808">Transferase</keyword>
<dbReference type="GO" id="GO:0051536">
    <property type="term" value="F:iron-sulfur cluster binding"/>
    <property type="evidence" value="ECO:0007669"/>
    <property type="project" value="UniProtKB-KW"/>
</dbReference>
<comment type="cofactor">
    <cofactor evidence="1 10">
        <name>pyridoxal 5'-phosphate</name>
        <dbReference type="ChEBI" id="CHEBI:597326"/>
    </cofactor>
</comment>
<name>A0A5B9E1W6_9GAMM</name>
<dbReference type="GO" id="GO:0046872">
    <property type="term" value="F:metal ion binding"/>
    <property type="evidence" value="ECO:0007669"/>
    <property type="project" value="UniProtKB-KW"/>
</dbReference>
<evidence type="ECO:0000256" key="3">
    <source>
        <dbReference type="ARBA" id="ARBA00012239"/>
    </source>
</evidence>
<dbReference type="PIRSF" id="PIRSF005572">
    <property type="entry name" value="NifS"/>
    <property type="match status" value="1"/>
</dbReference>
<dbReference type="EC" id="2.8.1.7" evidence="3"/>
<comment type="catalytic activity">
    <reaction evidence="9">
        <text>(sulfur carrier)-H + L-cysteine = (sulfur carrier)-SH + L-alanine</text>
        <dbReference type="Rhea" id="RHEA:43892"/>
        <dbReference type="Rhea" id="RHEA-COMP:14737"/>
        <dbReference type="Rhea" id="RHEA-COMP:14739"/>
        <dbReference type="ChEBI" id="CHEBI:29917"/>
        <dbReference type="ChEBI" id="CHEBI:35235"/>
        <dbReference type="ChEBI" id="CHEBI:57972"/>
        <dbReference type="ChEBI" id="CHEBI:64428"/>
        <dbReference type="EC" id="2.8.1.7"/>
    </reaction>
</comment>
<dbReference type="InterPro" id="IPR020578">
    <property type="entry name" value="Aminotrans_V_PyrdxlP_BS"/>
</dbReference>
<evidence type="ECO:0000256" key="6">
    <source>
        <dbReference type="ARBA" id="ARBA00022898"/>
    </source>
</evidence>
<dbReference type="SUPFAM" id="SSF53383">
    <property type="entry name" value="PLP-dependent transferases"/>
    <property type="match status" value="1"/>
</dbReference>
<dbReference type="RefSeq" id="WP_147627462.1">
    <property type="nucleotide sequence ID" value="NZ_CP042807.1"/>
</dbReference>
<evidence type="ECO:0000259" key="11">
    <source>
        <dbReference type="Pfam" id="PF00266"/>
    </source>
</evidence>
<evidence type="ECO:0000256" key="5">
    <source>
        <dbReference type="ARBA" id="ARBA00022723"/>
    </source>
</evidence>
<dbReference type="AlphaFoldDB" id="A0A5B9E1W6"/>
<proteinExistence type="inferred from homology"/>
<evidence type="ECO:0000256" key="4">
    <source>
        <dbReference type="ARBA" id="ARBA00022679"/>
    </source>
</evidence>
<reference evidence="12 13" key="1">
    <citation type="submission" date="2019-08" db="EMBL/GenBank/DDBJ databases">
        <title>Complete genome sequence of Rhodanobacter glycinis strain T01E-68 isolated from tomato root.</title>
        <authorList>
            <person name="Weon H.-Y."/>
            <person name="Lee S.A."/>
        </authorList>
    </citation>
    <scope>NUCLEOTIDE SEQUENCE [LARGE SCALE GENOMIC DNA]</scope>
    <source>
        <strain evidence="12 13">T01E-68</strain>
    </source>
</reference>
<protein>
    <recommendedName>
        <fullName evidence="3">cysteine desulfurase</fullName>
        <ecNumber evidence="3">2.8.1.7</ecNumber>
    </recommendedName>
</protein>
<dbReference type="GO" id="GO:0031071">
    <property type="term" value="F:cysteine desulfurase activity"/>
    <property type="evidence" value="ECO:0007669"/>
    <property type="project" value="UniProtKB-EC"/>
</dbReference>
<dbReference type="Pfam" id="PF00266">
    <property type="entry name" value="Aminotran_5"/>
    <property type="match status" value="1"/>
</dbReference>
<organism evidence="12 13">
    <name type="scientific">Rhodanobacter glycinis</name>
    <dbReference type="NCBI Taxonomy" id="582702"/>
    <lineage>
        <taxon>Bacteria</taxon>
        <taxon>Pseudomonadati</taxon>
        <taxon>Pseudomonadota</taxon>
        <taxon>Gammaproteobacteria</taxon>
        <taxon>Lysobacterales</taxon>
        <taxon>Rhodanobacteraceae</taxon>
        <taxon>Rhodanobacter</taxon>
    </lineage>
</organism>
<accession>A0A5B9E1W6</accession>
<evidence type="ECO:0000313" key="12">
    <source>
        <dbReference type="EMBL" id="QEE24965.1"/>
    </source>
</evidence>
<evidence type="ECO:0000256" key="10">
    <source>
        <dbReference type="RuleBase" id="RU004504"/>
    </source>
</evidence>
<keyword evidence="6" id="KW-0663">Pyridoxal phosphate</keyword>
<dbReference type="EMBL" id="CP042807">
    <property type="protein sequence ID" value="QEE24965.1"/>
    <property type="molecule type" value="Genomic_DNA"/>
</dbReference>
<dbReference type="Gene3D" id="3.40.640.10">
    <property type="entry name" value="Type I PLP-dependent aspartate aminotransferase-like (Major domain)"/>
    <property type="match status" value="1"/>
</dbReference>
<evidence type="ECO:0000256" key="1">
    <source>
        <dbReference type="ARBA" id="ARBA00001933"/>
    </source>
</evidence>
<dbReference type="InterPro" id="IPR000192">
    <property type="entry name" value="Aminotrans_V_dom"/>
</dbReference>
<dbReference type="Gene3D" id="3.90.1150.10">
    <property type="entry name" value="Aspartate Aminotransferase, domain 1"/>
    <property type="match status" value="1"/>
</dbReference>
<keyword evidence="7" id="KW-0408">Iron</keyword>
<dbReference type="KEGG" id="rgl:CS053_11010"/>
<dbReference type="PROSITE" id="PS00595">
    <property type="entry name" value="AA_TRANSFER_CLASS_5"/>
    <property type="match status" value="1"/>
</dbReference>
<dbReference type="InterPro" id="IPR016454">
    <property type="entry name" value="Cysteine_dSase"/>
</dbReference>
<evidence type="ECO:0000256" key="8">
    <source>
        <dbReference type="ARBA" id="ARBA00023014"/>
    </source>
</evidence>
<comment type="similarity">
    <text evidence="2">Belongs to the class-V pyridoxal-phosphate-dependent aminotransferase family. NifS/IscS subfamily.</text>
</comment>
<dbReference type="PANTHER" id="PTHR11601">
    <property type="entry name" value="CYSTEINE DESULFURYLASE FAMILY MEMBER"/>
    <property type="match status" value="1"/>
</dbReference>
<keyword evidence="8" id="KW-0411">Iron-sulfur</keyword>
<dbReference type="Proteomes" id="UP000321807">
    <property type="component" value="Chromosome"/>
</dbReference>
<evidence type="ECO:0000313" key="13">
    <source>
        <dbReference type="Proteomes" id="UP000321807"/>
    </source>
</evidence>